<dbReference type="InterPro" id="IPR028098">
    <property type="entry name" value="Glyco_trans_4-like_N"/>
</dbReference>
<evidence type="ECO:0000259" key="3">
    <source>
        <dbReference type="Pfam" id="PF00534"/>
    </source>
</evidence>
<keyword evidence="1 5" id="KW-0328">Glycosyltransferase</keyword>
<evidence type="ECO:0000256" key="2">
    <source>
        <dbReference type="ARBA" id="ARBA00022679"/>
    </source>
</evidence>
<name>A0ABW2C6K8_9PSEU</name>
<dbReference type="Proteomes" id="UP001596337">
    <property type="component" value="Unassembled WGS sequence"/>
</dbReference>
<evidence type="ECO:0000313" key="6">
    <source>
        <dbReference type="Proteomes" id="UP001596337"/>
    </source>
</evidence>
<sequence length="367" mass="39581">MKLGHYYPRATGPHSGVTAGIAAWTTALLDANQDIVVLHDGAPDTDRYGAAELRPVRHVGKGRPSRVPVGMADAVRDLDVLVLHEAWFAANPAAALAARRAGVPYVVVPHGVFEPTWVSYLKQPRTPRQAVERAVLRGAAAAHVWFPREAEHVHRIEPSVRCVVAPPGFDVPAEQWRPGGDYLAWYGRYAVTNKGLDVLLRALATIPASSRPPLRLHGVDYEGGLARTKNLVSELNITRWVDVGGPIWGDDKRDFVLNSAGFVHPSRWDCIPIAVAENLALGVPCLVSDAINLAPDLAADGAATVSGLGIAEFSAALASFPERGEEHANAGRRFVAKRLSWGEIMPGYLRNLADVVRESGARCGRAR</sequence>
<accession>A0ABW2C6K8</accession>
<dbReference type="RefSeq" id="WP_345395383.1">
    <property type="nucleotide sequence ID" value="NZ_BAABLA010000023.1"/>
</dbReference>
<dbReference type="PANTHER" id="PTHR12526">
    <property type="entry name" value="GLYCOSYLTRANSFERASE"/>
    <property type="match status" value="1"/>
</dbReference>
<keyword evidence="2 5" id="KW-0808">Transferase</keyword>
<evidence type="ECO:0000256" key="1">
    <source>
        <dbReference type="ARBA" id="ARBA00022676"/>
    </source>
</evidence>
<feature type="domain" description="Glycosyltransferase subfamily 4-like N-terminal" evidence="4">
    <location>
        <begin position="22"/>
        <end position="168"/>
    </location>
</feature>
<keyword evidence="6" id="KW-1185">Reference proteome</keyword>
<dbReference type="Gene3D" id="3.40.50.2000">
    <property type="entry name" value="Glycogen Phosphorylase B"/>
    <property type="match status" value="2"/>
</dbReference>
<evidence type="ECO:0000259" key="4">
    <source>
        <dbReference type="Pfam" id="PF13579"/>
    </source>
</evidence>
<dbReference type="Pfam" id="PF00534">
    <property type="entry name" value="Glycos_transf_1"/>
    <property type="match status" value="1"/>
</dbReference>
<dbReference type="SUPFAM" id="SSF53756">
    <property type="entry name" value="UDP-Glycosyltransferase/glycogen phosphorylase"/>
    <property type="match status" value="1"/>
</dbReference>
<dbReference type="EMBL" id="JBHSXX010000001">
    <property type="protein sequence ID" value="MFC6870337.1"/>
    <property type="molecule type" value="Genomic_DNA"/>
</dbReference>
<dbReference type="EC" id="2.4.-.-" evidence="5"/>
<dbReference type="GO" id="GO:0016757">
    <property type="term" value="F:glycosyltransferase activity"/>
    <property type="evidence" value="ECO:0007669"/>
    <property type="project" value="UniProtKB-KW"/>
</dbReference>
<feature type="domain" description="Glycosyl transferase family 1" evidence="3">
    <location>
        <begin position="186"/>
        <end position="315"/>
    </location>
</feature>
<proteinExistence type="predicted"/>
<dbReference type="PANTHER" id="PTHR12526:SF510">
    <property type="entry name" value="D-INOSITOL 3-PHOSPHATE GLYCOSYLTRANSFERASE"/>
    <property type="match status" value="1"/>
</dbReference>
<evidence type="ECO:0000313" key="5">
    <source>
        <dbReference type="EMBL" id="MFC6870337.1"/>
    </source>
</evidence>
<gene>
    <name evidence="5" type="ORF">ACFQGD_24670</name>
</gene>
<reference evidence="6" key="1">
    <citation type="journal article" date="2019" name="Int. J. Syst. Evol. Microbiol.">
        <title>The Global Catalogue of Microorganisms (GCM) 10K type strain sequencing project: providing services to taxonomists for standard genome sequencing and annotation.</title>
        <authorList>
            <consortium name="The Broad Institute Genomics Platform"/>
            <consortium name="The Broad Institute Genome Sequencing Center for Infectious Disease"/>
            <person name="Wu L."/>
            <person name="Ma J."/>
        </authorList>
    </citation>
    <scope>NUCLEOTIDE SEQUENCE [LARGE SCALE GENOMIC DNA]</scope>
    <source>
        <strain evidence="6">KCTC 32255</strain>
    </source>
</reference>
<protein>
    <submittedName>
        <fullName evidence="5">Glycosyltransferase family 4 protein</fullName>
        <ecNumber evidence="5">2.4.-.-</ecNumber>
    </submittedName>
</protein>
<organism evidence="5 6">
    <name type="scientific">Haloechinothrix salitolerans</name>
    <dbReference type="NCBI Taxonomy" id="926830"/>
    <lineage>
        <taxon>Bacteria</taxon>
        <taxon>Bacillati</taxon>
        <taxon>Actinomycetota</taxon>
        <taxon>Actinomycetes</taxon>
        <taxon>Pseudonocardiales</taxon>
        <taxon>Pseudonocardiaceae</taxon>
        <taxon>Haloechinothrix</taxon>
    </lineage>
</organism>
<dbReference type="Pfam" id="PF13579">
    <property type="entry name" value="Glyco_trans_4_4"/>
    <property type="match status" value="1"/>
</dbReference>
<comment type="caution">
    <text evidence="5">The sequence shown here is derived from an EMBL/GenBank/DDBJ whole genome shotgun (WGS) entry which is preliminary data.</text>
</comment>
<dbReference type="CDD" id="cd03801">
    <property type="entry name" value="GT4_PimA-like"/>
    <property type="match status" value="1"/>
</dbReference>
<dbReference type="InterPro" id="IPR001296">
    <property type="entry name" value="Glyco_trans_1"/>
</dbReference>